<evidence type="ECO:0000313" key="2">
    <source>
        <dbReference type="Proteomes" id="UP001233999"/>
    </source>
</evidence>
<name>A0AAD7ZKG9_DIPPU</name>
<dbReference type="AlphaFoldDB" id="A0AAD7ZKG9"/>
<feature type="non-terminal residue" evidence="1">
    <location>
        <position position="1"/>
    </location>
</feature>
<keyword evidence="2" id="KW-1185">Reference proteome</keyword>
<dbReference type="EMBL" id="JASPKZ010007832">
    <property type="protein sequence ID" value="KAJ9582001.1"/>
    <property type="molecule type" value="Genomic_DNA"/>
</dbReference>
<protein>
    <submittedName>
        <fullName evidence="1">Uncharacterized protein</fullName>
    </submittedName>
</protein>
<feature type="non-terminal residue" evidence="1">
    <location>
        <position position="120"/>
    </location>
</feature>
<gene>
    <name evidence="1" type="ORF">L9F63_003691</name>
</gene>
<organism evidence="1 2">
    <name type="scientific">Diploptera punctata</name>
    <name type="common">Pacific beetle cockroach</name>
    <dbReference type="NCBI Taxonomy" id="6984"/>
    <lineage>
        <taxon>Eukaryota</taxon>
        <taxon>Metazoa</taxon>
        <taxon>Ecdysozoa</taxon>
        <taxon>Arthropoda</taxon>
        <taxon>Hexapoda</taxon>
        <taxon>Insecta</taxon>
        <taxon>Pterygota</taxon>
        <taxon>Neoptera</taxon>
        <taxon>Polyneoptera</taxon>
        <taxon>Dictyoptera</taxon>
        <taxon>Blattodea</taxon>
        <taxon>Blaberoidea</taxon>
        <taxon>Blaberidae</taxon>
        <taxon>Diplopterinae</taxon>
        <taxon>Diploptera</taxon>
    </lineage>
</organism>
<reference evidence="1" key="1">
    <citation type="journal article" date="2023" name="IScience">
        <title>Live-bearing cockroach genome reveals convergent evolutionary mechanisms linked to viviparity in insects and beyond.</title>
        <authorList>
            <person name="Fouks B."/>
            <person name="Harrison M.C."/>
            <person name="Mikhailova A.A."/>
            <person name="Marchal E."/>
            <person name="English S."/>
            <person name="Carruthers M."/>
            <person name="Jennings E.C."/>
            <person name="Chiamaka E.L."/>
            <person name="Frigard R.A."/>
            <person name="Pippel M."/>
            <person name="Attardo G.M."/>
            <person name="Benoit J.B."/>
            <person name="Bornberg-Bauer E."/>
            <person name="Tobe S.S."/>
        </authorList>
    </citation>
    <scope>NUCLEOTIDE SEQUENCE</scope>
    <source>
        <strain evidence="1">Stay&amp;Tobe</strain>
    </source>
</reference>
<sequence length="120" mass="14141">DRELEPHNYIMLIILRQTSLVHSANMAQPFDTSNFNTYNYIGSSMKFRYNYDKKIGRTWNIHCKKFSSPDKMETNTNKTSLIFFLNLNVVCLIQYQYNAEQVHLLREKLELCNKDGAHAT</sequence>
<dbReference type="Proteomes" id="UP001233999">
    <property type="component" value="Unassembled WGS sequence"/>
</dbReference>
<reference evidence="1" key="2">
    <citation type="submission" date="2023-05" db="EMBL/GenBank/DDBJ databases">
        <authorList>
            <person name="Fouks B."/>
        </authorList>
    </citation>
    <scope>NUCLEOTIDE SEQUENCE</scope>
    <source>
        <strain evidence="1">Stay&amp;Tobe</strain>
        <tissue evidence="1">Testes</tissue>
    </source>
</reference>
<comment type="caution">
    <text evidence="1">The sequence shown here is derived from an EMBL/GenBank/DDBJ whole genome shotgun (WGS) entry which is preliminary data.</text>
</comment>
<proteinExistence type="predicted"/>
<accession>A0AAD7ZKG9</accession>
<evidence type="ECO:0000313" key="1">
    <source>
        <dbReference type="EMBL" id="KAJ9582001.1"/>
    </source>
</evidence>